<feature type="region of interest" description="Disordered" evidence="1">
    <location>
        <begin position="1"/>
        <end position="69"/>
    </location>
</feature>
<organism evidence="2 3">
    <name type="scientific">Paspalum notatum var. saurae</name>
    <dbReference type="NCBI Taxonomy" id="547442"/>
    <lineage>
        <taxon>Eukaryota</taxon>
        <taxon>Viridiplantae</taxon>
        <taxon>Streptophyta</taxon>
        <taxon>Embryophyta</taxon>
        <taxon>Tracheophyta</taxon>
        <taxon>Spermatophyta</taxon>
        <taxon>Magnoliopsida</taxon>
        <taxon>Liliopsida</taxon>
        <taxon>Poales</taxon>
        <taxon>Poaceae</taxon>
        <taxon>PACMAD clade</taxon>
        <taxon>Panicoideae</taxon>
        <taxon>Andropogonodae</taxon>
        <taxon>Paspaleae</taxon>
        <taxon>Paspalinae</taxon>
        <taxon>Paspalum</taxon>
    </lineage>
</organism>
<evidence type="ECO:0000256" key="1">
    <source>
        <dbReference type="SAM" id="MobiDB-lite"/>
    </source>
</evidence>
<accession>A0AAQ3PKN8</accession>
<gene>
    <name evidence="2" type="ORF">U9M48_002941</name>
</gene>
<dbReference type="AlphaFoldDB" id="A0AAQ3PKN8"/>
<protein>
    <submittedName>
        <fullName evidence="2">Uncharacterized protein</fullName>
    </submittedName>
</protein>
<dbReference type="Proteomes" id="UP001341281">
    <property type="component" value="Chromosome 01"/>
</dbReference>
<dbReference type="EMBL" id="CP144745">
    <property type="protein sequence ID" value="WVZ51836.1"/>
    <property type="molecule type" value="Genomic_DNA"/>
</dbReference>
<evidence type="ECO:0000313" key="3">
    <source>
        <dbReference type="Proteomes" id="UP001341281"/>
    </source>
</evidence>
<name>A0AAQ3PKN8_PASNO</name>
<feature type="compositionally biased region" description="Pro residues" evidence="1">
    <location>
        <begin position="18"/>
        <end position="31"/>
    </location>
</feature>
<reference evidence="2 3" key="1">
    <citation type="submission" date="2024-02" db="EMBL/GenBank/DDBJ databases">
        <title>High-quality chromosome-scale genome assembly of Pensacola bahiagrass (Paspalum notatum Flugge var. saurae).</title>
        <authorList>
            <person name="Vega J.M."/>
            <person name="Podio M."/>
            <person name="Orjuela J."/>
            <person name="Siena L.A."/>
            <person name="Pessino S.C."/>
            <person name="Combes M.C."/>
            <person name="Mariac C."/>
            <person name="Albertini E."/>
            <person name="Pupilli F."/>
            <person name="Ortiz J.P.A."/>
            <person name="Leblanc O."/>
        </authorList>
    </citation>
    <scope>NUCLEOTIDE SEQUENCE [LARGE SCALE GENOMIC DNA]</scope>
    <source>
        <strain evidence="2">R1</strain>
        <tissue evidence="2">Leaf</tissue>
    </source>
</reference>
<proteinExistence type="predicted"/>
<sequence>MGADTRLTPSPLRLKPASPVPLFPPVSPPPLSLSRTKKEEGFSPQAPPSRSTIGGHWRPWSPSPIIPRY</sequence>
<keyword evidence="3" id="KW-1185">Reference proteome</keyword>
<evidence type="ECO:0000313" key="2">
    <source>
        <dbReference type="EMBL" id="WVZ51836.1"/>
    </source>
</evidence>